<dbReference type="Proteomes" id="UP000194857">
    <property type="component" value="Unassembled WGS sequence"/>
</dbReference>
<evidence type="ECO:0000313" key="2">
    <source>
        <dbReference type="EMBL" id="OTI55854.1"/>
    </source>
</evidence>
<dbReference type="RefSeq" id="WP_021205288.1">
    <property type="nucleotide sequence ID" value="NZ_BSAO01000093.1"/>
</dbReference>
<name>A0A0B0CGS4_PSEAI</name>
<dbReference type="EMBL" id="NFFZ01000025">
    <property type="protein sequence ID" value="OTI55854.1"/>
    <property type="molecule type" value="Genomic_DNA"/>
</dbReference>
<accession>A0A0B0CGS4</accession>
<comment type="caution">
    <text evidence="2">The sequence shown here is derived from an EMBL/GenBank/DDBJ whole genome shotgun (WGS) entry which is preliminary data.</text>
</comment>
<proteinExistence type="predicted"/>
<reference evidence="2 3" key="1">
    <citation type="submission" date="2017-05" db="EMBL/GenBank/DDBJ databases">
        <authorList>
            <person name="Song R."/>
            <person name="Chenine A.L."/>
            <person name="Ruprecht R.M."/>
        </authorList>
    </citation>
    <scope>NUCLEOTIDE SEQUENCE [LARGE SCALE GENOMIC DNA]</scope>
    <source>
        <strain evidence="2 3">S567_C10_BS</strain>
    </source>
</reference>
<organism evidence="2 3">
    <name type="scientific">Pseudomonas aeruginosa</name>
    <dbReference type="NCBI Taxonomy" id="287"/>
    <lineage>
        <taxon>Bacteria</taxon>
        <taxon>Pseudomonadati</taxon>
        <taxon>Pseudomonadota</taxon>
        <taxon>Gammaproteobacteria</taxon>
        <taxon>Pseudomonadales</taxon>
        <taxon>Pseudomonadaceae</taxon>
        <taxon>Pseudomonas</taxon>
    </lineage>
</organism>
<gene>
    <name evidence="2" type="ORF">CAZ10_31650</name>
    <name evidence="1" type="ORF">GUL26_26070</name>
</gene>
<protein>
    <submittedName>
        <fullName evidence="2">Uncharacterized protein</fullName>
    </submittedName>
</protein>
<sequence>MAWDRNDPLNILALQLDGELRAAADFCHGYNGPAQRAFARHIQGLGKTLDELTVADLKAAAAFADAELNDLQQRGLI</sequence>
<dbReference type="AlphaFoldDB" id="A0A0B0CGS4"/>
<evidence type="ECO:0000313" key="1">
    <source>
        <dbReference type="EMBL" id="MZZ15733.1"/>
    </source>
</evidence>
<evidence type="ECO:0000313" key="3">
    <source>
        <dbReference type="Proteomes" id="UP000194857"/>
    </source>
</evidence>
<dbReference type="Proteomes" id="UP000644192">
    <property type="component" value="Unassembled WGS sequence"/>
</dbReference>
<dbReference type="EMBL" id="WXZT01000022">
    <property type="protein sequence ID" value="MZZ15733.1"/>
    <property type="molecule type" value="Genomic_DNA"/>
</dbReference>
<reference evidence="1" key="2">
    <citation type="submission" date="2020-01" db="EMBL/GenBank/DDBJ databases">
        <title>Bacteria Cultured from War Wounds Associated with the Conflict in Eastern Ukraine.</title>
        <authorList>
            <person name="Snesrud E."/>
            <person name="Galac M.R."/>
            <person name="Mc Gann P."/>
            <person name="Valentine K."/>
            <person name="Viacheslav K."/>
        </authorList>
    </citation>
    <scope>NUCLEOTIDE SEQUENCE</scope>
    <source>
        <strain evidence="1">VNMU148</strain>
    </source>
</reference>